<organism evidence="4 5">
    <name type="scientific">Candidatus Liptonbacteria bacterium RIFCSPLOWO2_01_FULL_56_20</name>
    <dbReference type="NCBI Taxonomy" id="1798652"/>
    <lineage>
        <taxon>Bacteria</taxon>
        <taxon>Candidatus Liptoniibacteriota</taxon>
    </lineage>
</organism>
<dbReference type="InterPro" id="IPR023296">
    <property type="entry name" value="Glyco_hydro_beta-prop_sf"/>
</dbReference>
<dbReference type="Proteomes" id="UP000178495">
    <property type="component" value="Unassembled WGS sequence"/>
</dbReference>
<gene>
    <name evidence="4" type="ORF">A3A43_02760</name>
</gene>
<comment type="similarity">
    <text evidence="3">Belongs to the glycosyl hydrolase 130 family.</text>
</comment>
<evidence type="ECO:0008006" key="6">
    <source>
        <dbReference type="Google" id="ProtNLM"/>
    </source>
</evidence>
<name>A0A1G2CHA7_9BACT</name>
<evidence type="ECO:0000256" key="3">
    <source>
        <dbReference type="ARBA" id="ARBA00024356"/>
    </source>
</evidence>
<evidence type="ECO:0000313" key="5">
    <source>
        <dbReference type="Proteomes" id="UP000178495"/>
    </source>
</evidence>
<dbReference type="Pfam" id="PF04041">
    <property type="entry name" value="Glyco_hydro_130"/>
    <property type="match status" value="1"/>
</dbReference>
<dbReference type="PANTHER" id="PTHR34106:SF5">
    <property type="entry name" value="GLYCOSIDASE"/>
    <property type="match status" value="1"/>
</dbReference>
<dbReference type="STRING" id="1798652.A3A43_02760"/>
<dbReference type="SUPFAM" id="SSF75005">
    <property type="entry name" value="Arabinanase/levansucrase/invertase"/>
    <property type="match status" value="1"/>
</dbReference>
<evidence type="ECO:0000313" key="4">
    <source>
        <dbReference type="EMBL" id="OGZ00775.1"/>
    </source>
</evidence>
<dbReference type="PIRSF" id="PIRSF016202">
    <property type="entry name" value="PH1107"/>
    <property type="match status" value="1"/>
</dbReference>
<comment type="caution">
    <text evidence="4">The sequence shown here is derived from an EMBL/GenBank/DDBJ whole genome shotgun (WGS) entry which is preliminary data.</text>
</comment>
<evidence type="ECO:0000256" key="2">
    <source>
        <dbReference type="ARBA" id="ARBA00022679"/>
    </source>
</evidence>
<dbReference type="CDD" id="cd18614">
    <property type="entry name" value="GH130"/>
    <property type="match status" value="1"/>
</dbReference>
<keyword evidence="1" id="KW-0328">Glycosyltransferase</keyword>
<sequence length="349" mass="39404">MANKLKVVRHGVILESTSLSFENKAVLNPGAFQDGETVHLFYRAIDQDGKSCIGYAKLKGPMTVVARAQEPIITREYDYESAGVEDPRVVKIDGTFYLTYAVHDGKNARTAYAASKDLKTFEKKGIISAELTYHEAAEIFQNSHLKDAYYFFASYYEKGEGADELVWHKDLILFPKKIGGRFVMLHRVLPDIQIVFFNDFQELTPDFWRAHLRNLAGEVILENKHWFESRNIGGGTPPIETKDGWLMIFHTVEETNKGRIYHASAALLDLQNPLKVKGRLHEPLFSPTEDWEKKGETSNVVFPTGTALFGDDLYIYYGAADDRIAVASVNLDALLKEIQNPAHGHGHHD</sequence>
<dbReference type="PANTHER" id="PTHR34106">
    <property type="entry name" value="GLYCOSIDASE"/>
    <property type="match status" value="1"/>
</dbReference>
<dbReference type="AlphaFoldDB" id="A0A1G2CHA7"/>
<dbReference type="GO" id="GO:0016757">
    <property type="term" value="F:glycosyltransferase activity"/>
    <property type="evidence" value="ECO:0007669"/>
    <property type="project" value="UniProtKB-KW"/>
</dbReference>
<protein>
    <recommendedName>
        <fullName evidence="6">Pesticidal protein Cry7Aa</fullName>
    </recommendedName>
</protein>
<dbReference type="Gene3D" id="2.115.10.20">
    <property type="entry name" value="Glycosyl hydrolase domain, family 43"/>
    <property type="match status" value="1"/>
</dbReference>
<accession>A0A1G2CHA7</accession>
<keyword evidence="2" id="KW-0808">Transferase</keyword>
<dbReference type="EMBL" id="MHLC01000027">
    <property type="protein sequence ID" value="OGZ00775.1"/>
    <property type="molecule type" value="Genomic_DNA"/>
</dbReference>
<evidence type="ECO:0000256" key="1">
    <source>
        <dbReference type="ARBA" id="ARBA00022676"/>
    </source>
</evidence>
<proteinExistence type="inferred from homology"/>
<reference evidence="4 5" key="1">
    <citation type="journal article" date="2016" name="Nat. Commun.">
        <title>Thousands of microbial genomes shed light on interconnected biogeochemical processes in an aquifer system.</title>
        <authorList>
            <person name="Anantharaman K."/>
            <person name="Brown C.T."/>
            <person name="Hug L.A."/>
            <person name="Sharon I."/>
            <person name="Castelle C.J."/>
            <person name="Probst A.J."/>
            <person name="Thomas B.C."/>
            <person name="Singh A."/>
            <person name="Wilkins M.J."/>
            <person name="Karaoz U."/>
            <person name="Brodie E.L."/>
            <person name="Williams K.H."/>
            <person name="Hubbard S.S."/>
            <person name="Banfield J.F."/>
        </authorList>
    </citation>
    <scope>NUCLEOTIDE SEQUENCE [LARGE SCALE GENOMIC DNA]</scope>
</reference>
<dbReference type="InterPro" id="IPR007184">
    <property type="entry name" value="Mannoside_phosphorylase"/>
</dbReference>